<dbReference type="InterPro" id="IPR004111">
    <property type="entry name" value="Repressor_TetR_C"/>
</dbReference>
<dbReference type="GO" id="GO:0045892">
    <property type="term" value="P:negative regulation of DNA-templated transcription"/>
    <property type="evidence" value="ECO:0007669"/>
    <property type="project" value="InterPro"/>
</dbReference>
<dbReference type="InterPro" id="IPR036271">
    <property type="entry name" value="Tet_transcr_reg_TetR-rel_C_sf"/>
</dbReference>
<dbReference type="GO" id="GO:0003677">
    <property type="term" value="F:DNA binding"/>
    <property type="evidence" value="ECO:0007669"/>
    <property type="project" value="UniProtKB-UniRule"/>
</dbReference>
<dbReference type="Gene3D" id="1.10.10.60">
    <property type="entry name" value="Homeodomain-like"/>
    <property type="match status" value="1"/>
</dbReference>
<dbReference type="Pfam" id="PF02909">
    <property type="entry name" value="TetR_C_1"/>
    <property type="match status" value="1"/>
</dbReference>
<reference evidence="6" key="1">
    <citation type="submission" date="2020-03" db="EMBL/GenBank/DDBJ databases">
        <title>Solimonas marina sp. nov., isolated from deep seawater of the Pacific Ocean.</title>
        <authorList>
            <person name="Liu X."/>
            <person name="Lai Q."/>
            <person name="Sun F."/>
            <person name="Gai Y."/>
            <person name="Li G."/>
            <person name="Shao Z."/>
        </authorList>
    </citation>
    <scope>NUCLEOTIDE SEQUENCE</scope>
    <source>
        <strain evidence="6">C16B3</strain>
    </source>
</reference>
<proteinExistence type="predicted"/>
<feature type="domain" description="HTH tetR-type" evidence="5">
    <location>
        <begin position="1"/>
        <end position="54"/>
    </location>
</feature>
<evidence type="ECO:0000256" key="2">
    <source>
        <dbReference type="ARBA" id="ARBA00023125"/>
    </source>
</evidence>
<dbReference type="RefSeq" id="WP_168147276.1">
    <property type="nucleotide sequence ID" value="NZ_JAAVXB010000003.1"/>
</dbReference>
<dbReference type="PROSITE" id="PS50977">
    <property type="entry name" value="HTH_TETR_2"/>
    <property type="match status" value="1"/>
</dbReference>
<evidence type="ECO:0000313" key="7">
    <source>
        <dbReference type="Proteomes" id="UP000653472"/>
    </source>
</evidence>
<dbReference type="SUPFAM" id="SSF46689">
    <property type="entry name" value="Homeodomain-like"/>
    <property type="match status" value="1"/>
</dbReference>
<evidence type="ECO:0000256" key="1">
    <source>
        <dbReference type="ARBA" id="ARBA00023015"/>
    </source>
</evidence>
<dbReference type="Proteomes" id="UP000653472">
    <property type="component" value="Unassembled WGS sequence"/>
</dbReference>
<keyword evidence="2 4" id="KW-0238">DNA-binding</keyword>
<evidence type="ECO:0000256" key="4">
    <source>
        <dbReference type="PROSITE-ProRule" id="PRU00335"/>
    </source>
</evidence>
<evidence type="ECO:0000259" key="5">
    <source>
        <dbReference type="PROSITE" id="PS50977"/>
    </source>
</evidence>
<dbReference type="SUPFAM" id="SSF48498">
    <property type="entry name" value="Tetracyclin repressor-like, C-terminal domain"/>
    <property type="match status" value="1"/>
</dbReference>
<feature type="DNA-binding region" description="H-T-H motif" evidence="4">
    <location>
        <begin position="17"/>
        <end position="36"/>
    </location>
</feature>
<dbReference type="EMBL" id="JAAVXB010000003">
    <property type="protein sequence ID" value="NKF22017.1"/>
    <property type="molecule type" value="Genomic_DNA"/>
</dbReference>
<evidence type="ECO:0000313" key="6">
    <source>
        <dbReference type="EMBL" id="NKF22017.1"/>
    </source>
</evidence>
<name>A0A969W7U9_9GAMM</name>
<dbReference type="InterPro" id="IPR009057">
    <property type="entry name" value="Homeodomain-like_sf"/>
</dbReference>
<gene>
    <name evidence="6" type="ORF">G7Y82_06775</name>
</gene>
<keyword evidence="7" id="KW-1185">Reference proteome</keyword>
<keyword evidence="3" id="KW-0804">Transcription</keyword>
<sequence>MPTIVDAAIELGLETVTLAQIARHLGVAQATLYRHVHNRDELMRLAAFQLLLQRRPATGNGEHWAAIAERYAESLFETLVAAPQVVTELHKGRLGPHLEIDILEEFLEAMQGQGFSLEDAAALFHSIGLLAVGAASGAIGLSASTRSGQSWAQAMRATLGERDRRELPLTREIVRRVPEDSLRVDWRRSLRALLAGVAAQRGEALPEIASDFTRAAAR</sequence>
<organism evidence="6 7">
    <name type="scientific">Solimonas marina</name>
    <dbReference type="NCBI Taxonomy" id="2714601"/>
    <lineage>
        <taxon>Bacteria</taxon>
        <taxon>Pseudomonadati</taxon>
        <taxon>Pseudomonadota</taxon>
        <taxon>Gammaproteobacteria</taxon>
        <taxon>Nevskiales</taxon>
        <taxon>Nevskiaceae</taxon>
        <taxon>Solimonas</taxon>
    </lineage>
</organism>
<keyword evidence="1" id="KW-0805">Transcription regulation</keyword>
<comment type="caution">
    <text evidence="6">The sequence shown here is derived from an EMBL/GenBank/DDBJ whole genome shotgun (WGS) entry which is preliminary data.</text>
</comment>
<evidence type="ECO:0000256" key="3">
    <source>
        <dbReference type="ARBA" id="ARBA00023163"/>
    </source>
</evidence>
<dbReference type="AlphaFoldDB" id="A0A969W7U9"/>
<dbReference type="InterPro" id="IPR001647">
    <property type="entry name" value="HTH_TetR"/>
</dbReference>
<dbReference type="Gene3D" id="1.10.357.10">
    <property type="entry name" value="Tetracycline Repressor, domain 2"/>
    <property type="match status" value="1"/>
</dbReference>
<protein>
    <submittedName>
        <fullName evidence="6">TetR family transcriptional regulator</fullName>
    </submittedName>
</protein>
<dbReference type="Pfam" id="PF00440">
    <property type="entry name" value="TetR_N"/>
    <property type="match status" value="1"/>
</dbReference>
<accession>A0A969W7U9</accession>